<dbReference type="CDD" id="cd04301">
    <property type="entry name" value="NAT_SF"/>
    <property type="match status" value="1"/>
</dbReference>
<dbReference type="PROSITE" id="PS51186">
    <property type="entry name" value="GNAT"/>
    <property type="match status" value="1"/>
</dbReference>
<protein>
    <recommendedName>
        <fullName evidence="3">N-acetyltransferase domain-containing protein</fullName>
    </recommendedName>
</protein>
<feature type="domain" description="N-acetyltransferase" evidence="3">
    <location>
        <begin position="2"/>
        <end position="159"/>
    </location>
</feature>
<evidence type="ECO:0000313" key="4">
    <source>
        <dbReference type="EMBL" id="CAA9237999.1"/>
    </source>
</evidence>
<evidence type="ECO:0000256" key="2">
    <source>
        <dbReference type="ARBA" id="ARBA00023315"/>
    </source>
</evidence>
<dbReference type="PANTHER" id="PTHR43877">
    <property type="entry name" value="AMINOALKYLPHOSPHONATE N-ACETYLTRANSFERASE-RELATED-RELATED"/>
    <property type="match status" value="1"/>
</dbReference>
<proteinExistence type="predicted"/>
<keyword evidence="1" id="KW-0808">Transferase</keyword>
<dbReference type="InterPro" id="IPR016181">
    <property type="entry name" value="Acyl_CoA_acyltransferase"/>
</dbReference>
<name>A0A6J4I0B9_9ACTN</name>
<sequence>MIEVRRPTEDEWAVVRAVRLAALADAPDAFGSTLAAEEDLPEAEWRRRTPSFVLAVAGGGAAEPAGLAAGWEDPAQPGALELVSMWVAPGWRRQGVGEALVAAVVAEGHRRGASEVRLWVTATNDGARRLYQRCGFEPTGATAPLPSNPTLVEERLALPLR</sequence>
<accession>A0A6J4I0B9</accession>
<organism evidence="4">
    <name type="scientific">uncultured Acidimicrobiales bacterium</name>
    <dbReference type="NCBI Taxonomy" id="310071"/>
    <lineage>
        <taxon>Bacteria</taxon>
        <taxon>Bacillati</taxon>
        <taxon>Actinomycetota</taxon>
        <taxon>Acidimicrobiia</taxon>
        <taxon>Acidimicrobiales</taxon>
        <taxon>environmental samples</taxon>
    </lineage>
</organism>
<dbReference type="InterPro" id="IPR000182">
    <property type="entry name" value="GNAT_dom"/>
</dbReference>
<dbReference type="AlphaFoldDB" id="A0A6J4I0B9"/>
<dbReference type="SUPFAM" id="SSF55729">
    <property type="entry name" value="Acyl-CoA N-acyltransferases (Nat)"/>
    <property type="match status" value="1"/>
</dbReference>
<dbReference type="InterPro" id="IPR050832">
    <property type="entry name" value="Bact_Acetyltransf"/>
</dbReference>
<evidence type="ECO:0000259" key="3">
    <source>
        <dbReference type="PROSITE" id="PS51186"/>
    </source>
</evidence>
<dbReference type="Pfam" id="PF00583">
    <property type="entry name" value="Acetyltransf_1"/>
    <property type="match status" value="1"/>
</dbReference>
<dbReference type="GO" id="GO:0016747">
    <property type="term" value="F:acyltransferase activity, transferring groups other than amino-acyl groups"/>
    <property type="evidence" value="ECO:0007669"/>
    <property type="project" value="InterPro"/>
</dbReference>
<keyword evidence="2" id="KW-0012">Acyltransferase</keyword>
<dbReference type="Gene3D" id="3.40.630.30">
    <property type="match status" value="1"/>
</dbReference>
<dbReference type="EMBL" id="CADCSY010000071">
    <property type="protein sequence ID" value="CAA9237999.1"/>
    <property type="molecule type" value="Genomic_DNA"/>
</dbReference>
<reference evidence="4" key="1">
    <citation type="submission" date="2020-02" db="EMBL/GenBank/DDBJ databases">
        <authorList>
            <person name="Meier V. D."/>
        </authorList>
    </citation>
    <scope>NUCLEOTIDE SEQUENCE</scope>
    <source>
        <strain evidence="4">AVDCRST_MAG20</strain>
    </source>
</reference>
<evidence type="ECO:0000256" key="1">
    <source>
        <dbReference type="ARBA" id="ARBA00022679"/>
    </source>
</evidence>
<gene>
    <name evidence="4" type="ORF">AVDCRST_MAG20-1583</name>
</gene>